<dbReference type="EMBL" id="CAJVQB010000327">
    <property type="protein sequence ID" value="CAG8482030.1"/>
    <property type="molecule type" value="Genomic_DNA"/>
</dbReference>
<reference evidence="1 2" key="1">
    <citation type="submission" date="2021-06" db="EMBL/GenBank/DDBJ databases">
        <authorList>
            <person name="Kallberg Y."/>
            <person name="Tangrot J."/>
            <person name="Rosling A."/>
        </authorList>
    </citation>
    <scope>NUCLEOTIDE SEQUENCE [LARGE SCALE GENOMIC DNA]</scope>
    <source>
        <strain evidence="1 2">120-4 pot B 10/14</strain>
    </source>
</reference>
<keyword evidence="2" id="KW-1185">Reference proteome</keyword>
<gene>
    <name evidence="1" type="ORF">GMARGA_LOCUS1286</name>
</gene>
<dbReference type="Proteomes" id="UP000789901">
    <property type="component" value="Unassembled WGS sequence"/>
</dbReference>
<proteinExistence type="predicted"/>
<organism evidence="1 2">
    <name type="scientific">Gigaspora margarita</name>
    <dbReference type="NCBI Taxonomy" id="4874"/>
    <lineage>
        <taxon>Eukaryota</taxon>
        <taxon>Fungi</taxon>
        <taxon>Fungi incertae sedis</taxon>
        <taxon>Mucoromycota</taxon>
        <taxon>Glomeromycotina</taxon>
        <taxon>Glomeromycetes</taxon>
        <taxon>Diversisporales</taxon>
        <taxon>Gigasporaceae</taxon>
        <taxon>Gigaspora</taxon>
    </lineage>
</organism>
<evidence type="ECO:0000313" key="2">
    <source>
        <dbReference type="Proteomes" id="UP000789901"/>
    </source>
</evidence>
<sequence>MSESLARFKKETQEKIIQWANEAKLSCENLDEALDSQDEALDPQDEALDPQDWALDPFLIVIEWNDAALLQRRVIKANITNFIAGVNGVQPFTDNDNISNVATPSDSIFTVMDTRTSPKNQIAADVLAYLRQTYGPRPNASLGKCYVIRAIKKDQFEITDYRDVF</sequence>
<name>A0ABM8VYX6_GIGMA</name>
<accession>A0ABM8VYX6</accession>
<protein>
    <submittedName>
        <fullName evidence="1">21319_t:CDS:1</fullName>
    </submittedName>
</protein>
<evidence type="ECO:0000313" key="1">
    <source>
        <dbReference type="EMBL" id="CAG8482030.1"/>
    </source>
</evidence>
<comment type="caution">
    <text evidence="1">The sequence shown here is derived from an EMBL/GenBank/DDBJ whole genome shotgun (WGS) entry which is preliminary data.</text>
</comment>